<proteinExistence type="predicted"/>
<evidence type="ECO:0000259" key="4">
    <source>
        <dbReference type="Pfam" id="PF10187"/>
    </source>
</evidence>
<feature type="region of interest" description="Disordered" evidence="3">
    <location>
        <begin position="39"/>
        <end position="58"/>
    </location>
</feature>
<accession>A0AAD4QCD0</accession>
<dbReference type="PANTHER" id="PTHR13495">
    <property type="entry name" value="NEFA-INTERACTING NUCLEAR PROTEIN NIP30"/>
    <property type="match status" value="1"/>
</dbReference>
<dbReference type="PANTHER" id="PTHR13495:SF0">
    <property type="entry name" value="PSME3-INTERACTING PROTEIN"/>
    <property type="match status" value="1"/>
</dbReference>
<keyword evidence="2" id="KW-0539">Nucleus</keyword>
<dbReference type="AlphaFoldDB" id="A0AAD4QCD0"/>
<name>A0AAD4QCD0_9AGAM</name>
<protein>
    <submittedName>
        <fullName evidence="5">N-terminal domain of NEFA-interacting nuclear protein NIP30-domain-containing protein</fullName>
    </submittedName>
</protein>
<feature type="compositionally biased region" description="Low complexity" evidence="3">
    <location>
        <begin position="139"/>
        <end position="164"/>
    </location>
</feature>
<feature type="region of interest" description="Disordered" evidence="3">
    <location>
        <begin position="131"/>
        <end position="209"/>
    </location>
</feature>
<evidence type="ECO:0000256" key="3">
    <source>
        <dbReference type="SAM" id="MobiDB-lite"/>
    </source>
</evidence>
<keyword evidence="6" id="KW-1185">Reference proteome</keyword>
<dbReference type="EMBL" id="JAKELL010000040">
    <property type="protein sequence ID" value="KAH8988913.1"/>
    <property type="molecule type" value="Genomic_DNA"/>
</dbReference>
<comment type="subcellular location">
    <subcellularLocation>
        <location evidence="1">Nucleus</location>
    </subcellularLocation>
</comment>
<dbReference type="GO" id="GO:0005634">
    <property type="term" value="C:nucleus"/>
    <property type="evidence" value="ECO:0007669"/>
    <property type="project" value="UniProtKB-SubCell"/>
</dbReference>
<dbReference type="InterPro" id="IPR019331">
    <property type="entry name" value="FAM192A/Fyv6_N"/>
</dbReference>
<feature type="domain" description="FAM192A/Fyv6 N-terminal" evidence="4">
    <location>
        <begin position="18"/>
        <end position="122"/>
    </location>
</feature>
<dbReference type="Proteomes" id="UP001201163">
    <property type="component" value="Unassembled WGS sequence"/>
</dbReference>
<organism evidence="5 6">
    <name type="scientific">Lactarius akahatsu</name>
    <dbReference type="NCBI Taxonomy" id="416441"/>
    <lineage>
        <taxon>Eukaryota</taxon>
        <taxon>Fungi</taxon>
        <taxon>Dikarya</taxon>
        <taxon>Basidiomycota</taxon>
        <taxon>Agaricomycotina</taxon>
        <taxon>Agaricomycetes</taxon>
        <taxon>Russulales</taxon>
        <taxon>Russulaceae</taxon>
        <taxon>Lactarius</taxon>
    </lineage>
</organism>
<evidence type="ECO:0000256" key="2">
    <source>
        <dbReference type="ARBA" id="ARBA00023242"/>
    </source>
</evidence>
<feature type="compositionally biased region" description="Basic and acidic residues" evidence="3">
    <location>
        <begin position="186"/>
        <end position="209"/>
    </location>
</feature>
<comment type="caution">
    <text evidence="5">The sequence shown here is derived from an EMBL/GenBank/DDBJ whole genome shotgun (WGS) entry which is preliminary data.</text>
</comment>
<sequence length="209" mass="22991">MADEAIPSISTGVVGSRFVSQSDLDTARARRDEQWKAAYARLGQEPPPAPQEDSYDGRSLAEKLAANRAAKQEEWEEKTKLANQFRALEEDEIMFLDSVRERQELEERERQEREGEELKTFREAVAAKVAVKSPPPVPAAESVVATAPKPAPAPSKKSPKTALKGVIVKKKPKTAPEAKAPQESTNGKKEAHGDDASPEPKRRKVVLES</sequence>
<evidence type="ECO:0000313" key="6">
    <source>
        <dbReference type="Proteomes" id="UP001201163"/>
    </source>
</evidence>
<evidence type="ECO:0000256" key="1">
    <source>
        <dbReference type="ARBA" id="ARBA00004123"/>
    </source>
</evidence>
<evidence type="ECO:0000313" key="5">
    <source>
        <dbReference type="EMBL" id="KAH8988913.1"/>
    </source>
</evidence>
<dbReference type="Pfam" id="PF10187">
    <property type="entry name" value="FAM192A_Fyv6_N"/>
    <property type="match status" value="1"/>
</dbReference>
<reference evidence="5" key="1">
    <citation type="submission" date="2022-01" db="EMBL/GenBank/DDBJ databases">
        <title>Comparative genomics reveals a dynamic genome evolution in the ectomycorrhizal milk-cap (Lactarius) mushrooms.</title>
        <authorList>
            <consortium name="DOE Joint Genome Institute"/>
            <person name="Lebreton A."/>
            <person name="Tang N."/>
            <person name="Kuo A."/>
            <person name="LaButti K."/>
            <person name="Drula E."/>
            <person name="Barry K."/>
            <person name="Clum A."/>
            <person name="Lipzen A."/>
            <person name="Mousain D."/>
            <person name="Ng V."/>
            <person name="Wang R."/>
            <person name="Wang X."/>
            <person name="Dai Y."/>
            <person name="Henrissat B."/>
            <person name="Grigoriev I.V."/>
            <person name="Guerin-Laguette A."/>
            <person name="Yu F."/>
            <person name="Martin F.M."/>
        </authorList>
    </citation>
    <scope>NUCLEOTIDE SEQUENCE</scope>
    <source>
        <strain evidence="5">QP</strain>
    </source>
</reference>
<dbReference type="InterPro" id="IPR039845">
    <property type="entry name" value="FAM192A"/>
</dbReference>
<gene>
    <name evidence="5" type="ORF">EDB92DRAFT_990863</name>
</gene>